<gene>
    <name evidence="1" type="ORF">BLA3211_06900</name>
</gene>
<organism evidence="1 2">
    <name type="scientific">Burkholderia aenigmatica</name>
    <dbReference type="NCBI Taxonomy" id="2015348"/>
    <lineage>
        <taxon>Bacteria</taxon>
        <taxon>Pseudomonadati</taxon>
        <taxon>Pseudomonadota</taxon>
        <taxon>Betaproteobacteria</taxon>
        <taxon>Burkholderiales</taxon>
        <taxon>Burkholderiaceae</taxon>
        <taxon>Burkholderia</taxon>
        <taxon>Burkholderia cepacia complex</taxon>
    </lineage>
</organism>
<protein>
    <submittedName>
        <fullName evidence="1">Uncharacterized protein</fullName>
    </submittedName>
</protein>
<accession>A0A6J5JKK1</accession>
<dbReference type="Proteomes" id="UP000494301">
    <property type="component" value="Unassembled WGS sequence"/>
</dbReference>
<dbReference type="AlphaFoldDB" id="A0A6J5JKK1"/>
<reference evidence="1 2" key="1">
    <citation type="submission" date="2020-04" db="EMBL/GenBank/DDBJ databases">
        <authorList>
            <person name="Depoorter E."/>
        </authorList>
    </citation>
    <scope>NUCLEOTIDE SEQUENCE [LARGE SCALE GENOMIC DNA]</scope>
    <source>
        <strain evidence="1 2">BCC0217</strain>
    </source>
</reference>
<sequence length="68" mass="7104">MLTDIEVFAIRAAGLPAHLRASLYPELASPAGQAECAQCGARGPKDDWLCPRSTNPHAQCARAGGRSA</sequence>
<evidence type="ECO:0000313" key="2">
    <source>
        <dbReference type="Proteomes" id="UP000494301"/>
    </source>
</evidence>
<dbReference type="EMBL" id="CABWIL020000032">
    <property type="protein sequence ID" value="CAB3972302.1"/>
    <property type="molecule type" value="Genomic_DNA"/>
</dbReference>
<dbReference type="RefSeq" id="WP_175223108.1">
    <property type="nucleotide sequence ID" value="NZ_CABWIL020000032.1"/>
</dbReference>
<name>A0A6J5JKK1_9BURK</name>
<proteinExistence type="predicted"/>
<evidence type="ECO:0000313" key="1">
    <source>
        <dbReference type="EMBL" id="CAB3972302.1"/>
    </source>
</evidence>